<dbReference type="EMBL" id="CP036401">
    <property type="protein sequence ID" value="QBI01275.1"/>
    <property type="molecule type" value="Genomic_DNA"/>
</dbReference>
<protein>
    <submittedName>
        <fullName evidence="2">Type VI secretion system protein TssA</fullName>
    </submittedName>
</protein>
<accession>A0ABX5RRM8</accession>
<dbReference type="InterPro" id="IPR017740">
    <property type="entry name" value="TssA-like"/>
</dbReference>
<organism evidence="2 3">
    <name type="scientific">Pseudoduganella albidiflava</name>
    <dbReference type="NCBI Taxonomy" id="321983"/>
    <lineage>
        <taxon>Bacteria</taxon>
        <taxon>Pseudomonadati</taxon>
        <taxon>Pseudomonadota</taxon>
        <taxon>Betaproteobacteria</taxon>
        <taxon>Burkholderiales</taxon>
        <taxon>Oxalobacteraceae</taxon>
        <taxon>Telluria group</taxon>
        <taxon>Pseudoduganella</taxon>
    </lineage>
</organism>
<dbReference type="PANTHER" id="PTHR37951:SF1">
    <property type="entry name" value="TYPE VI SECRETION SYSTEM COMPONENT TSSA1"/>
    <property type="match status" value="1"/>
</dbReference>
<keyword evidence="3" id="KW-1185">Reference proteome</keyword>
<dbReference type="NCBIfam" id="TIGR03363">
    <property type="entry name" value="VI_chp_8"/>
    <property type="match status" value="1"/>
</dbReference>
<gene>
    <name evidence="2" type="primary">tssA</name>
    <name evidence="2" type="ORF">EYF70_10810</name>
</gene>
<evidence type="ECO:0000259" key="1">
    <source>
        <dbReference type="Pfam" id="PF06812"/>
    </source>
</evidence>
<dbReference type="Pfam" id="PF06812">
    <property type="entry name" value="ImpA_N"/>
    <property type="match status" value="1"/>
</dbReference>
<feature type="domain" description="ImpA N-terminal" evidence="1">
    <location>
        <begin position="17"/>
        <end position="139"/>
    </location>
</feature>
<proteinExistence type="predicted"/>
<evidence type="ECO:0000313" key="3">
    <source>
        <dbReference type="Proteomes" id="UP000292307"/>
    </source>
</evidence>
<evidence type="ECO:0000313" key="2">
    <source>
        <dbReference type="EMBL" id="QBI01275.1"/>
    </source>
</evidence>
<dbReference type="Proteomes" id="UP000292307">
    <property type="component" value="Chromosome"/>
</dbReference>
<reference evidence="2 3" key="1">
    <citation type="submission" date="2019-02" db="EMBL/GenBank/DDBJ databases">
        <title>Draft Genome Sequences of Six Type Strains of the Genus Massilia.</title>
        <authorList>
            <person name="Miess H."/>
            <person name="Frediansyhah A."/>
            <person name="Gross H."/>
        </authorList>
    </citation>
    <scope>NUCLEOTIDE SEQUENCE [LARGE SCALE GENOMIC DNA]</scope>
    <source>
        <strain evidence="2 3">DSM 17472</strain>
    </source>
</reference>
<dbReference type="InterPro" id="IPR010657">
    <property type="entry name" value="ImpA_N"/>
</dbReference>
<name>A0ABX5RRM8_9BURK</name>
<dbReference type="PANTHER" id="PTHR37951">
    <property type="entry name" value="CYTOPLASMIC PROTEIN-RELATED"/>
    <property type="match status" value="1"/>
</dbReference>
<sequence>MLSNAKEFFVLDVDALLAPVEGPSPCGPYLEYEPIDELERFAAGKGEQRLGDVVVPAEEPDWSAVRDRSVELFKSTKDLRVAVLLTRALVRTAQLAGLAEGLALVHGLLDRYWDGVHPPLAIDGEHDPHVRMNVLATLADHGGLVRDVRNAWLVPGAPLVRVTVREALVAAGKQPPAQGETVRAIAGIAAAIAASVDKNRANLQGVVTSLRLARAIVRLVQGKEEPDVTLNLAALVDTLAGVAPLCESAIGTSAAGQGMHVQGTSADGTPMNGTPMNGTAPNGAQGGAANGHGWHGEVLNREEAIRQLDSICSFFERTEPGNPAPLFIRRGQRMLNKSFVDIIRELAPDSLNRIEDIAGLKKGDAK</sequence>